<dbReference type="PANTHER" id="PTHR47926:SF407">
    <property type="entry name" value="(WILD MALAYSIAN BANANA) HYPOTHETICAL PROTEIN"/>
    <property type="match status" value="1"/>
</dbReference>
<dbReference type="GO" id="GO:0009451">
    <property type="term" value="P:RNA modification"/>
    <property type="evidence" value="ECO:0007669"/>
    <property type="project" value="InterPro"/>
</dbReference>
<feature type="repeat" description="PPR" evidence="3">
    <location>
        <begin position="259"/>
        <end position="293"/>
    </location>
</feature>
<reference evidence="4" key="1">
    <citation type="submission" date="2018-02" db="EMBL/GenBank/DDBJ databases">
        <title>Rhizophora mucronata_Transcriptome.</title>
        <authorList>
            <person name="Meera S.P."/>
            <person name="Sreeshan A."/>
            <person name="Augustine A."/>
        </authorList>
    </citation>
    <scope>NUCLEOTIDE SEQUENCE</scope>
    <source>
        <tissue evidence="4">Leaf</tissue>
    </source>
</reference>
<dbReference type="InterPro" id="IPR011990">
    <property type="entry name" value="TPR-like_helical_dom_sf"/>
</dbReference>
<dbReference type="FunFam" id="1.25.40.10:FF:000212">
    <property type="entry name" value="Pentatricopeptide repeat-containing protein At2g03380, mitochondrial"/>
    <property type="match status" value="1"/>
</dbReference>
<accession>A0A2P2J6S4</accession>
<organism evidence="4">
    <name type="scientific">Rhizophora mucronata</name>
    <name type="common">Asiatic mangrove</name>
    <dbReference type="NCBI Taxonomy" id="61149"/>
    <lineage>
        <taxon>Eukaryota</taxon>
        <taxon>Viridiplantae</taxon>
        <taxon>Streptophyta</taxon>
        <taxon>Embryophyta</taxon>
        <taxon>Tracheophyta</taxon>
        <taxon>Spermatophyta</taxon>
        <taxon>Magnoliopsida</taxon>
        <taxon>eudicotyledons</taxon>
        <taxon>Gunneridae</taxon>
        <taxon>Pentapetalae</taxon>
        <taxon>rosids</taxon>
        <taxon>fabids</taxon>
        <taxon>Malpighiales</taxon>
        <taxon>Rhizophoraceae</taxon>
        <taxon>Rhizophora</taxon>
    </lineage>
</organism>
<sequence length="710" mass="79155">MILSFKPRFHVRCVISYPSIQLKPTLKWVSTKSPPLEGDPLLRLASIVRDRRPRDNKDSNYELALVSALKSCSTHLAISQGRQIHCLVLKSGLDSNTFVRNSLINMYAKCEVLADAKSMFDSFSGWDPVSCNIMIVGYVNSGMLDHARELFDVMPGKGCVPYTSMIKGFSQGNRWSEAIEAFREMRYVGVIPNELTLTSVISACSHLGGIWDCRMLHALVIKMMFDGFVLVSTNLLNMYCTFPTLGEARALFDEMPEKNIVSWNVMLKGYSKAGLVDLARELFERLPDKDVVSWGTVIDGYVRVERLREAFVMFHAMVSAGLGPTEVMLVDLISVCGKRMAIGEGLQLHGVIMKMGFHSYDFVQATVIHFYASSGRIDDARLQFEGSIKDNVASWNALISGFIRKGMIEQARKLFDEIHERDVFSWSTMISGYAQNEQPQTALELFHWMVAGGIKPNEVTMVSVFSAIARLGALEEGRWAHEYVYNNSIPLNDNLSAAIIDMYAKCGSINTALEVFYQIQDRTCTVSPWNTIICGLAIHGHANLSLIIYLDLQSRHLKLNAITFIGVLSACCHAGLVDLGKKFFKSMKSEHSIDPDIRHYGCMVDLLARAGKLKEAEELIMSMPMKADVVIWGTLLAACKTHGNADIGERAAENLARLEPSHAASRVMLSNIYADAGRWEEAFLVRRAMQSHRMQRLPGYSGVGDMAMGS</sequence>
<evidence type="ECO:0008006" key="5">
    <source>
        <dbReference type="Google" id="ProtNLM"/>
    </source>
</evidence>
<dbReference type="FunFam" id="1.25.40.10:FF:000442">
    <property type="entry name" value="Pentatricopeptide repeat-containing protein At3g49710"/>
    <property type="match status" value="1"/>
</dbReference>
<protein>
    <recommendedName>
        <fullName evidence="5">Pentatricopeptide repeat-containing protein</fullName>
    </recommendedName>
</protein>
<evidence type="ECO:0000256" key="2">
    <source>
        <dbReference type="ARBA" id="ARBA00061659"/>
    </source>
</evidence>
<feature type="repeat" description="PPR" evidence="3">
    <location>
        <begin position="162"/>
        <end position="192"/>
    </location>
</feature>
<evidence type="ECO:0000256" key="3">
    <source>
        <dbReference type="PROSITE-ProRule" id="PRU00708"/>
    </source>
</evidence>
<dbReference type="PANTHER" id="PTHR47926">
    <property type="entry name" value="PENTATRICOPEPTIDE REPEAT-CONTAINING PROTEIN"/>
    <property type="match status" value="1"/>
</dbReference>
<feature type="repeat" description="PPR" evidence="3">
    <location>
        <begin position="422"/>
        <end position="456"/>
    </location>
</feature>
<keyword evidence="1" id="KW-0677">Repeat</keyword>
<evidence type="ECO:0000313" key="4">
    <source>
        <dbReference type="EMBL" id="MBW89163.1"/>
    </source>
</evidence>
<feature type="repeat" description="PPR" evidence="3">
    <location>
        <begin position="391"/>
        <end position="421"/>
    </location>
</feature>
<dbReference type="InterPro" id="IPR002885">
    <property type="entry name" value="PPR_rpt"/>
</dbReference>
<dbReference type="InterPro" id="IPR046960">
    <property type="entry name" value="PPR_At4g14850-like_plant"/>
</dbReference>
<dbReference type="AlphaFoldDB" id="A0A2P2J6S4"/>
<name>A0A2P2J6S4_RHIMU</name>
<dbReference type="Pfam" id="PF01535">
    <property type="entry name" value="PPR"/>
    <property type="match status" value="6"/>
</dbReference>
<comment type="similarity">
    <text evidence="2">Belongs to the PPR family. PCMP-E subfamily.</text>
</comment>
<dbReference type="PROSITE" id="PS51375">
    <property type="entry name" value="PPR"/>
    <property type="match status" value="5"/>
</dbReference>
<dbReference type="FunFam" id="1.25.40.10:FF:000348">
    <property type="entry name" value="Pentatricopeptide repeat-containing protein chloroplastic"/>
    <property type="match status" value="1"/>
</dbReference>
<dbReference type="Pfam" id="PF20431">
    <property type="entry name" value="E_motif"/>
    <property type="match status" value="1"/>
</dbReference>
<dbReference type="GO" id="GO:0003723">
    <property type="term" value="F:RNA binding"/>
    <property type="evidence" value="ECO:0007669"/>
    <property type="project" value="InterPro"/>
</dbReference>
<dbReference type="Gene3D" id="1.25.40.10">
    <property type="entry name" value="Tetratricopeptide repeat domain"/>
    <property type="match status" value="5"/>
</dbReference>
<feature type="repeat" description="PPR" evidence="3">
    <location>
        <begin position="127"/>
        <end position="161"/>
    </location>
</feature>
<proteinExistence type="inferred from homology"/>
<dbReference type="EMBL" id="GGEC01008680">
    <property type="protein sequence ID" value="MBW89163.1"/>
    <property type="molecule type" value="Transcribed_RNA"/>
</dbReference>
<evidence type="ECO:0000256" key="1">
    <source>
        <dbReference type="ARBA" id="ARBA00022737"/>
    </source>
</evidence>
<dbReference type="InterPro" id="IPR046848">
    <property type="entry name" value="E_motif"/>
</dbReference>
<dbReference type="NCBIfam" id="TIGR00756">
    <property type="entry name" value="PPR"/>
    <property type="match status" value="7"/>
</dbReference>
<dbReference type="Pfam" id="PF13041">
    <property type="entry name" value="PPR_2"/>
    <property type="match status" value="2"/>
</dbReference>